<protein>
    <submittedName>
        <fullName evidence="8">Chromosome II, complete genome, related</fullName>
    </submittedName>
</protein>
<comment type="subcellular location">
    <subcellularLocation>
        <location evidence="1">Cytoplasmic vesicle membrane</location>
    </subcellularLocation>
    <subcellularLocation>
        <location evidence="2">Endomembrane system</location>
        <topology evidence="2">Peripheral membrane protein</topology>
    </subcellularLocation>
    <subcellularLocation>
        <location evidence="6">Synapse</location>
    </subcellularLocation>
</comment>
<dbReference type="PROSITE" id="PS51886">
    <property type="entry name" value="TLDC"/>
    <property type="match status" value="1"/>
</dbReference>
<dbReference type="PANTHER" id="PTHR23354:SF122">
    <property type="entry name" value="GTPASE-ACTIVATING PROTEIN SKYWALKER"/>
    <property type="match status" value="1"/>
</dbReference>
<evidence type="ECO:0000256" key="5">
    <source>
        <dbReference type="ARBA" id="ARBA00023329"/>
    </source>
</evidence>
<dbReference type="GeneID" id="25249275"/>
<keyword evidence="3" id="KW-0770">Synapse</keyword>
<evidence type="ECO:0000256" key="2">
    <source>
        <dbReference type="ARBA" id="ARBA00004184"/>
    </source>
</evidence>
<dbReference type="EMBL" id="HG675868">
    <property type="protein sequence ID" value="CDJ43564.1"/>
    <property type="molecule type" value="Genomic_DNA"/>
</dbReference>
<evidence type="ECO:0000313" key="8">
    <source>
        <dbReference type="EMBL" id="CDJ43564.1"/>
    </source>
</evidence>
<dbReference type="Pfam" id="PF07534">
    <property type="entry name" value="TLD"/>
    <property type="match status" value="1"/>
</dbReference>
<dbReference type="Gene3D" id="1.10.472.80">
    <property type="entry name" value="Ypt/Rab-GAP domain of gyp1p, domain 3"/>
    <property type="match status" value="1"/>
</dbReference>
<keyword evidence="9" id="KW-1185">Reference proteome</keyword>
<feature type="domain" description="TLDc" evidence="7">
    <location>
        <begin position="102"/>
        <end position="223"/>
    </location>
</feature>
<reference evidence="8" key="1">
    <citation type="submission" date="2013-10" db="EMBL/GenBank/DDBJ databases">
        <title>Genomic analysis of the causative agents of coccidiosis in chickens.</title>
        <authorList>
            <person name="Reid A.J."/>
            <person name="Blake D."/>
            <person name="Billington K."/>
            <person name="Browne H."/>
            <person name="Dunn M."/>
            <person name="Hung S."/>
            <person name="Kawahara F."/>
            <person name="Miranda-Saavedra D."/>
            <person name="Mourier T."/>
            <person name="Nagra H."/>
            <person name="Otto T.D."/>
            <person name="Rawlings N."/>
            <person name="Sanchez A."/>
            <person name="Sanders M."/>
            <person name="Subramaniam C."/>
            <person name="Tay Y."/>
            <person name="Dear P."/>
            <person name="Doerig C."/>
            <person name="Gruber A."/>
            <person name="Parkinson J."/>
            <person name="Shirley M."/>
            <person name="Wan K.L."/>
            <person name="Berriman M."/>
            <person name="Tomley F."/>
            <person name="Pain A."/>
        </authorList>
    </citation>
    <scope>NUCLEOTIDE SEQUENCE [LARGE SCALE GENOMIC DNA]</scope>
    <source>
        <strain evidence="8">Houghton</strain>
    </source>
</reference>
<dbReference type="VEuPathDB" id="ToxoDB:ETH2_0522600"/>
<evidence type="ECO:0000256" key="3">
    <source>
        <dbReference type="ARBA" id="ARBA00023018"/>
    </source>
</evidence>
<keyword evidence="5" id="KW-0968">Cytoplasmic vesicle</keyword>
<keyword evidence="4" id="KW-0472">Membrane</keyword>
<dbReference type="OrthoDB" id="332020at2759"/>
<dbReference type="AlphaFoldDB" id="U6L4P8"/>
<evidence type="ECO:0000256" key="4">
    <source>
        <dbReference type="ARBA" id="ARBA00023136"/>
    </source>
</evidence>
<dbReference type="InterPro" id="IPR000195">
    <property type="entry name" value="Rab-GAP-TBC_dom"/>
</dbReference>
<dbReference type="Pfam" id="PF00566">
    <property type="entry name" value="RabGAP-TBC"/>
    <property type="match status" value="1"/>
</dbReference>
<evidence type="ECO:0000259" key="7">
    <source>
        <dbReference type="PROSITE" id="PS51886"/>
    </source>
</evidence>
<reference evidence="8" key="2">
    <citation type="submission" date="2013-10" db="EMBL/GenBank/DDBJ databases">
        <authorList>
            <person name="Aslett M."/>
        </authorList>
    </citation>
    <scope>NUCLEOTIDE SEQUENCE [LARGE SCALE GENOMIC DNA]</scope>
    <source>
        <strain evidence="8">Houghton</strain>
    </source>
</reference>
<dbReference type="InterPro" id="IPR035969">
    <property type="entry name" value="Rab-GAP_TBC_sf"/>
</dbReference>
<sequence length="223" mass="25058">MRHLGVDIPAWTARGLQDAFARLLPFDFVLRIMGALLFEGSMALFRFSLALVQMLEPDLMACDTIEAAEKVLYRCSTDPRLSINVLSTHEFLTIKPEGQSTIISSMGTWETIWRWLPEIQRCATPWLVFSSRRDGFTLSSLTTRCSNCFNPFIFCASTDGRESFGFFSPVVFSSHKNSSNSCTDLSDAFVFTLTPKPNAFWWTGKNSAFLRVRSDGIFLGSDG</sequence>
<proteinExistence type="predicted"/>
<accession>U6L4P8</accession>
<dbReference type="GO" id="GO:0030659">
    <property type="term" value="C:cytoplasmic vesicle membrane"/>
    <property type="evidence" value="ECO:0007669"/>
    <property type="project" value="UniProtKB-SubCell"/>
</dbReference>
<gene>
    <name evidence="8" type="ORF">ETH_00000240</name>
</gene>
<dbReference type="PANTHER" id="PTHR23354">
    <property type="entry name" value="NUCLEOLAR PROTEIN 7/ESTROGEN RECEPTOR COACTIVATOR-RELATED"/>
    <property type="match status" value="1"/>
</dbReference>
<dbReference type="GO" id="GO:0012505">
    <property type="term" value="C:endomembrane system"/>
    <property type="evidence" value="ECO:0007669"/>
    <property type="project" value="UniProtKB-SubCell"/>
</dbReference>
<dbReference type="Proteomes" id="UP000030747">
    <property type="component" value="Unassembled WGS sequence"/>
</dbReference>
<dbReference type="RefSeq" id="XP_013234314.1">
    <property type="nucleotide sequence ID" value="XM_013378860.1"/>
</dbReference>
<name>U6L4P8_EIMTE</name>
<dbReference type="SUPFAM" id="SSF47923">
    <property type="entry name" value="Ypt/Rab-GAP domain of gyp1p"/>
    <property type="match status" value="1"/>
</dbReference>
<organism evidence="8 9">
    <name type="scientific">Eimeria tenella</name>
    <name type="common">Coccidian parasite</name>
    <dbReference type="NCBI Taxonomy" id="5802"/>
    <lineage>
        <taxon>Eukaryota</taxon>
        <taxon>Sar</taxon>
        <taxon>Alveolata</taxon>
        <taxon>Apicomplexa</taxon>
        <taxon>Conoidasida</taxon>
        <taxon>Coccidia</taxon>
        <taxon>Eucoccidiorida</taxon>
        <taxon>Eimeriorina</taxon>
        <taxon>Eimeriidae</taxon>
        <taxon>Eimeria</taxon>
    </lineage>
</organism>
<dbReference type="InterPro" id="IPR006571">
    <property type="entry name" value="TLDc_dom"/>
</dbReference>
<evidence type="ECO:0000256" key="6">
    <source>
        <dbReference type="ARBA" id="ARBA00034103"/>
    </source>
</evidence>
<dbReference type="VEuPathDB" id="ToxoDB:ETH_00000240"/>
<evidence type="ECO:0000313" key="9">
    <source>
        <dbReference type="Proteomes" id="UP000030747"/>
    </source>
</evidence>
<evidence type="ECO:0000256" key="1">
    <source>
        <dbReference type="ARBA" id="ARBA00004156"/>
    </source>
</evidence>